<gene>
    <name evidence="2" type="ORF">DTER00134_LOCUS22762</name>
</gene>
<reference evidence="2" key="1">
    <citation type="submission" date="2021-01" db="EMBL/GenBank/DDBJ databases">
        <authorList>
            <person name="Corre E."/>
            <person name="Pelletier E."/>
            <person name="Niang G."/>
            <person name="Scheremetjew M."/>
            <person name="Finn R."/>
            <person name="Kale V."/>
            <person name="Holt S."/>
            <person name="Cochrane G."/>
            <person name="Meng A."/>
            <person name="Brown T."/>
            <person name="Cohen L."/>
        </authorList>
    </citation>
    <scope>NUCLEOTIDE SEQUENCE</scope>
    <source>
        <strain evidence="2">CCMP1320</strain>
    </source>
</reference>
<dbReference type="EMBL" id="HBIP01037732">
    <property type="protein sequence ID" value="CAE0507685.1"/>
    <property type="molecule type" value="Transcribed_RNA"/>
</dbReference>
<feature type="compositionally biased region" description="Polar residues" evidence="1">
    <location>
        <begin position="200"/>
        <end position="209"/>
    </location>
</feature>
<feature type="compositionally biased region" description="Basic and acidic residues" evidence="1">
    <location>
        <begin position="289"/>
        <end position="310"/>
    </location>
</feature>
<dbReference type="Gene3D" id="3.30.110.60">
    <property type="entry name" value="YhbY-like"/>
    <property type="match status" value="1"/>
</dbReference>
<dbReference type="SUPFAM" id="SSF75471">
    <property type="entry name" value="YhbY-like"/>
    <property type="match status" value="1"/>
</dbReference>
<feature type="compositionally biased region" description="Low complexity" evidence="1">
    <location>
        <begin position="214"/>
        <end position="231"/>
    </location>
</feature>
<evidence type="ECO:0000256" key="1">
    <source>
        <dbReference type="SAM" id="MobiDB-lite"/>
    </source>
</evidence>
<name>A0A7S3RAM5_DUNTE</name>
<feature type="region of interest" description="Disordered" evidence="1">
    <location>
        <begin position="182"/>
        <end position="247"/>
    </location>
</feature>
<dbReference type="AlphaFoldDB" id="A0A7S3RAM5"/>
<dbReference type="InterPro" id="IPR035920">
    <property type="entry name" value="YhbY-like_sf"/>
</dbReference>
<feature type="region of interest" description="Disordered" evidence="1">
    <location>
        <begin position="263"/>
        <end position="310"/>
    </location>
</feature>
<evidence type="ECO:0008006" key="3">
    <source>
        <dbReference type="Google" id="ProtNLM"/>
    </source>
</evidence>
<organism evidence="2">
    <name type="scientific">Dunaliella tertiolecta</name>
    <name type="common">Green alga</name>
    <dbReference type="NCBI Taxonomy" id="3047"/>
    <lineage>
        <taxon>Eukaryota</taxon>
        <taxon>Viridiplantae</taxon>
        <taxon>Chlorophyta</taxon>
        <taxon>core chlorophytes</taxon>
        <taxon>Chlorophyceae</taxon>
        <taxon>CS clade</taxon>
        <taxon>Chlamydomonadales</taxon>
        <taxon>Dunaliellaceae</taxon>
        <taxon>Dunaliella</taxon>
    </lineage>
</organism>
<evidence type="ECO:0000313" key="2">
    <source>
        <dbReference type="EMBL" id="CAE0507685.1"/>
    </source>
</evidence>
<proteinExistence type="predicted"/>
<sequence>MQACKQLGGSLLQGPQNCQTHLIPRRVKHCCFTAAGYCRTMQMQQPYAALQTSRLASSLQAGPGPSSDSVQEGSFSVMQQQLSEPELDLLWGSIPRALLKLGKSGAQDSHARSLMELLPAHKMVKVQLNGNPRGAQEIGRRLATMANATLLGVQGSHMLFALASCPPDQLLELAQNSKKKQAAYHQKRLQARLEAESAQPGGQDQQQESRGPKGKAASSSRGSSNSERGTGINKLISEVSSNKGGMSRKALQMEWENLEKSIYESEVSEAETKAQQSRSGSRKGASEPILDRRGAQRRGAADGKRAYRSH</sequence>
<protein>
    <recommendedName>
        <fullName evidence="3">CRM domain-containing protein</fullName>
    </recommendedName>
</protein>
<accession>A0A7S3RAM5</accession>